<dbReference type="SUPFAM" id="SSF52540">
    <property type="entry name" value="P-loop containing nucleoside triphosphate hydrolases"/>
    <property type="match status" value="1"/>
</dbReference>
<dbReference type="Gene3D" id="3.40.1690.20">
    <property type="match status" value="1"/>
</dbReference>
<evidence type="ECO:0000256" key="1">
    <source>
        <dbReference type="ARBA" id="ARBA00001947"/>
    </source>
</evidence>
<dbReference type="Pfam" id="PF00004">
    <property type="entry name" value="AAA"/>
    <property type="match status" value="1"/>
</dbReference>
<accession>A0A183V084</accession>
<comment type="similarity">
    <text evidence="3">In the N-terminal section; belongs to the AAA ATPase family.</text>
</comment>
<keyword evidence="11" id="KW-0809">Transit peptide</keyword>
<feature type="transmembrane region" description="Helical" evidence="16">
    <location>
        <begin position="277"/>
        <end position="294"/>
    </location>
</feature>
<feature type="domain" description="AAA+ ATPase" evidence="17">
    <location>
        <begin position="364"/>
        <end position="494"/>
    </location>
</feature>
<evidence type="ECO:0000256" key="12">
    <source>
        <dbReference type="ARBA" id="ARBA00022989"/>
    </source>
</evidence>
<dbReference type="InterPro" id="IPR027417">
    <property type="entry name" value="P-loop_NTPase"/>
</dbReference>
<dbReference type="InterPro" id="IPR041569">
    <property type="entry name" value="AAA_lid_3"/>
</dbReference>
<reference evidence="18 19" key="2">
    <citation type="submission" date="2018-11" db="EMBL/GenBank/DDBJ databases">
        <authorList>
            <consortium name="Pathogen Informatics"/>
        </authorList>
    </citation>
    <scope>NUCLEOTIDE SEQUENCE [LARGE SCALE GENOMIC DNA]</scope>
</reference>
<proteinExistence type="inferred from homology"/>
<dbReference type="Gene3D" id="1.10.8.60">
    <property type="match status" value="1"/>
</dbReference>
<evidence type="ECO:0000259" key="17">
    <source>
        <dbReference type="SMART" id="SM00382"/>
    </source>
</evidence>
<feature type="region of interest" description="Disordered" evidence="15">
    <location>
        <begin position="94"/>
        <end position="150"/>
    </location>
</feature>
<evidence type="ECO:0000256" key="8">
    <source>
        <dbReference type="ARBA" id="ARBA00022801"/>
    </source>
</evidence>
<dbReference type="GO" id="GO:0008237">
    <property type="term" value="F:metallopeptidase activity"/>
    <property type="evidence" value="ECO:0007669"/>
    <property type="project" value="UniProtKB-KW"/>
</dbReference>
<evidence type="ECO:0000256" key="15">
    <source>
        <dbReference type="SAM" id="MobiDB-lite"/>
    </source>
</evidence>
<evidence type="ECO:0000256" key="5">
    <source>
        <dbReference type="ARBA" id="ARBA00022692"/>
    </source>
</evidence>
<dbReference type="PANTHER" id="PTHR43655">
    <property type="entry name" value="ATP-DEPENDENT PROTEASE"/>
    <property type="match status" value="1"/>
</dbReference>
<dbReference type="Proteomes" id="UP000050794">
    <property type="component" value="Unassembled WGS sequence"/>
</dbReference>
<keyword evidence="14 16" id="KW-0472">Membrane</keyword>
<protein>
    <submittedName>
        <fullName evidence="20">AAA domain-containing protein</fullName>
    </submittedName>
</protein>
<dbReference type="EMBL" id="UYWY01022093">
    <property type="protein sequence ID" value="VDM45473.1"/>
    <property type="molecule type" value="Genomic_DNA"/>
</dbReference>
<evidence type="ECO:0000313" key="18">
    <source>
        <dbReference type="EMBL" id="VDM45473.1"/>
    </source>
</evidence>
<evidence type="ECO:0000256" key="11">
    <source>
        <dbReference type="ARBA" id="ARBA00022946"/>
    </source>
</evidence>
<dbReference type="FunFam" id="3.40.50.300:FF:000277">
    <property type="entry name" value="ATP-dependent zinc metalloprotease FtsH"/>
    <property type="match status" value="1"/>
</dbReference>
<dbReference type="Gene3D" id="3.40.50.300">
    <property type="entry name" value="P-loop containing nucleotide triphosphate hydrolases"/>
    <property type="match status" value="1"/>
</dbReference>
<keyword evidence="8" id="KW-0378">Hydrolase</keyword>
<keyword evidence="5 16" id="KW-0812">Transmembrane</keyword>
<evidence type="ECO:0000313" key="19">
    <source>
        <dbReference type="Proteomes" id="UP000050794"/>
    </source>
</evidence>
<dbReference type="InterPro" id="IPR003959">
    <property type="entry name" value="ATPase_AAA_core"/>
</dbReference>
<comment type="cofactor">
    <cofactor evidence="1">
        <name>Zn(2+)</name>
        <dbReference type="ChEBI" id="CHEBI:29105"/>
    </cofactor>
</comment>
<organism evidence="19 20">
    <name type="scientific">Toxocara canis</name>
    <name type="common">Canine roundworm</name>
    <dbReference type="NCBI Taxonomy" id="6265"/>
    <lineage>
        <taxon>Eukaryota</taxon>
        <taxon>Metazoa</taxon>
        <taxon>Ecdysozoa</taxon>
        <taxon>Nematoda</taxon>
        <taxon>Chromadorea</taxon>
        <taxon>Rhabditida</taxon>
        <taxon>Spirurina</taxon>
        <taxon>Ascaridomorpha</taxon>
        <taxon>Ascaridoidea</taxon>
        <taxon>Toxocaridae</taxon>
        <taxon>Toxocara</taxon>
    </lineage>
</organism>
<keyword evidence="10" id="KW-0067">ATP-binding</keyword>
<evidence type="ECO:0000256" key="10">
    <source>
        <dbReference type="ARBA" id="ARBA00022840"/>
    </source>
</evidence>
<evidence type="ECO:0000256" key="13">
    <source>
        <dbReference type="ARBA" id="ARBA00023049"/>
    </source>
</evidence>
<dbReference type="GO" id="GO:0034982">
    <property type="term" value="P:mitochondrial protein processing"/>
    <property type="evidence" value="ECO:0007669"/>
    <property type="project" value="TreeGrafter"/>
</dbReference>
<reference evidence="20" key="1">
    <citation type="submission" date="2016-06" db="UniProtKB">
        <authorList>
            <consortium name="WormBaseParasite"/>
        </authorList>
    </citation>
    <scope>IDENTIFICATION</scope>
</reference>
<keyword evidence="12 16" id="KW-1133">Transmembrane helix</keyword>
<keyword evidence="9" id="KW-0862">Zinc</keyword>
<evidence type="ECO:0000313" key="20">
    <source>
        <dbReference type="WBParaSite" id="TCNE_0001415401-mRNA-1"/>
    </source>
</evidence>
<sequence length="558" mass="61341">MIQMLRLTGALPIRSTKALPRLIVCLHPRRVTLATISECRDPVTEMESTPTSLAKFHLLPSSRSVLNGLRTMLDILNSKRLQFNTVIGYARATRRGPSKNERVRPGRSSSGSVHRRLNAASTSNEVNSDRKDEGSESSGGDENEGPEEQKRKEIARRMRYVFIVSLAVYTAFVLFGPSGDLPPGVVATTWSDFTGRLLPTGQIWKIVVFPEREVAFVYMYAGAKSANGESLERIYRIQIPSVNRFEAEVRAAEAAINLPPELWTQIQYRRLDGVNSALTLLLIGALAVGAYFLFKKVKISFSITDMMSAMTKTKLNIIDPHSKGGKLKIKFKDVAGLHEAKVEIIEFVDYLKNPGKYTKLGAKLPKGALLTGPPGCGKTLLAKALAAESSAPFISMNGTEFVEMIGGLGASRIRNLFKEAKSRAPCIIYIDEIDAIGRKRSDASASGFGSGSGEEEQTLNQLLVEMDGMDSAQGIIALLRPGRFDRHIAIDLPTVAERQEMFELYLKRIKLDQKPEYYSKRLAQMTPGFSGADIANVVNEAAIRAASTEKPLVTVDEL</sequence>
<feature type="transmembrane region" description="Helical" evidence="16">
    <location>
        <begin position="160"/>
        <end position="178"/>
    </location>
</feature>
<dbReference type="PANTHER" id="PTHR43655:SF8">
    <property type="entry name" value="PARAPLEGIN"/>
    <property type="match status" value="1"/>
</dbReference>
<keyword evidence="13" id="KW-0482">Metalloprotease</keyword>
<evidence type="ECO:0000256" key="16">
    <source>
        <dbReference type="SAM" id="Phobius"/>
    </source>
</evidence>
<evidence type="ECO:0000256" key="14">
    <source>
        <dbReference type="ARBA" id="ARBA00023136"/>
    </source>
</evidence>
<evidence type="ECO:0000256" key="7">
    <source>
        <dbReference type="ARBA" id="ARBA00022741"/>
    </source>
</evidence>
<evidence type="ECO:0000256" key="4">
    <source>
        <dbReference type="ARBA" id="ARBA00022670"/>
    </source>
</evidence>
<dbReference type="SMART" id="SM00382">
    <property type="entry name" value="AAA"/>
    <property type="match status" value="1"/>
</dbReference>
<keyword evidence="19" id="KW-1185">Reference proteome</keyword>
<evidence type="ECO:0000256" key="9">
    <source>
        <dbReference type="ARBA" id="ARBA00022833"/>
    </source>
</evidence>
<keyword evidence="7" id="KW-0547">Nucleotide-binding</keyword>
<gene>
    <name evidence="18" type="ORF">TCNE_LOCUS14152</name>
</gene>
<evidence type="ECO:0000256" key="6">
    <source>
        <dbReference type="ARBA" id="ARBA00022723"/>
    </source>
</evidence>
<comment type="subcellular location">
    <subcellularLocation>
        <location evidence="2">Membrane</location>
        <topology evidence="2">Multi-pass membrane protein</topology>
    </subcellularLocation>
</comment>
<dbReference type="GO" id="GO:0016887">
    <property type="term" value="F:ATP hydrolysis activity"/>
    <property type="evidence" value="ECO:0007669"/>
    <property type="project" value="InterPro"/>
</dbReference>
<name>A0A183V084_TOXCA</name>
<dbReference type="GO" id="GO:0005524">
    <property type="term" value="F:ATP binding"/>
    <property type="evidence" value="ECO:0007669"/>
    <property type="project" value="UniProtKB-KW"/>
</dbReference>
<dbReference type="InterPro" id="IPR050928">
    <property type="entry name" value="ATP-dep_Zn_Metalloprotease"/>
</dbReference>
<keyword evidence="6" id="KW-0479">Metal-binding</keyword>
<dbReference type="InterPro" id="IPR003593">
    <property type="entry name" value="AAA+_ATPase"/>
</dbReference>
<dbReference type="WBParaSite" id="TCNE_0001415401-mRNA-1">
    <property type="protein sequence ID" value="TCNE_0001415401-mRNA-1"/>
    <property type="gene ID" value="TCNE_0001415401"/>
</dbReference>
<keyword evidence="4" id="KW-0645">Protease</keyword>
<dbReference type="FunFam" id="1.10.8.60:FF:000019">
    <property type="entry name" value="AFG3-like AAA ATPase 2"/>
    <property type="match status" value="1"/>
</dbReference>
<dbReference type="AlphaFoldDB" id="A0A183V084"/>
<evidence type="ECO:0000256" key="2">
    <source>
        <dbReference type="ARBA" id="ARBA00004141"/>
    </source>
</evidence>
<evidence type="ECO:0000256" key="3">
    <source>
        <dbReference type="ARBA" id="ARBA00010550"/>
    </source>
</evidence>
<dbReference type="Pfam" id="PF17862">
    <property type="entry name" value="AAA_lid_3"/>
    <property type="match status" value="1"/>
</dbReference>
<dbReference type="GO" id="GO:0046872">
    <property type="term" value="F:metal ion binding"/>
    <property type="evidence" value="ECO:0007669"/>
    <property type="project" value="UniProtKB-KW"/>
</dbReference>
<dbReference type="GO" id="GO:0005745">
    <property type="term" value="C:m-AAA complex"/>
    <property type="evidence" value="ECO:0007669"/>
    <property type="project" value="TreeGrafter"/>
</dbReference>